<protein>
    <submittedName>
        <fullName evidence="4">TetR family transcriptional regulator</fullName>
    </submittedName>
</protein>
<dbReference type="RefSeq" id="WP_188449412.1">
    <property type="nucleotide sequence ID" value="NZ_BMDW01000027.1"/>
</dbReference>
<feature type="domain" description="HTH tetR-type" evidence="3">
    <location>
        <begin position="5"/>
        <end position="65"/>
    </location>
</feature>
<dbReference type="Pfam" id="PF00440">
    <property type="entry name" value="TetR_N"/>
    <property type="match status" value="1"/>
</dbReference>
<dbReference type="Gene3D" id="1.10.357.10">
    <property type="entry name" value="Tetracycline Repressor, domain 2"/>
    <property type="match status" value="1"/>
</dbReference>
<reference evidence="5" key="1">
    <citation type="journal article" date="2019" name="Int. J. Syst. Evol. Microbiol.">
        <title>The Global Catalogue of Microorganisms (GCM) 10K type strain sequencing project: providing services to taxonomists for standard genome sequencing and annotation.</title>
        <authorList>
            <consortium name="The Broad Institute Genomics Platform"/>
            <consortium name="The Broad Institute Genome Sequencing Center for Infectious Disease"/>
            <person name="Wu L."/>
            <person name="Ma J."/>
        </authorList>
    </citation>
    <scope>NUCLEOTIDE SEQUENCE [LARGE SCALE GENOMIC DNA]</scope>
    <source>
        <strain evidence="5">CGMCC 1.10106</strain>
    </source>
</reference>
<feature type="DNA-binding region" description="H-T-H motif" evidence="2">
    <location>
        <begin position="28"/>
        <end position="47"/>
    </location>
</feature>
<dbReference type="InterPro" id="IPR001647">
    <property type="entry name" value="HTH_TetR"/>
</dbReference>
<dbReference type="Proteomes" id="UP000618591">
    <property type="component" value="Unassembled WGS sequence"/>
</dbReference>
<keyword evidence="5" id="KW-1185">Reference proteome</keyword>
<name>A0ABQ1H5T7_9SPHN</name>
<evidence type="ECO:0000256" key="2">
    <source>
        <dbReference type="PROSITE-ProRule" id="PRU00335"/>
    </source>
</evidence>
<organism evidence="4 5">
    <name type="scientific">Sphingomonas psychrolutea</name>
    <dbReference type="NCBI Taxonomy" id="1259676"/>
    <lineage>
        <taxon>Bacteria</taxon>
        <taxon>Pseudomonadati</taxon>
        <taxon>Pseudomonadota</taxon>
        <taxon>Alphaproteobacteria</taxon>
        <taxon>Sphingomonadales</taxon>
        <taxon>Sphingomonadaceae</taxon>
        <taxon>Sphingomonas</taxon>
    </lineage>
</organism>
<dbReference type="InterPro" id="IPR009057">
    <property type="entry name" value="Homeodomain-like_sf"/>
</dbReference>
<dbReference type="SUPFAM" id="SSF46689">
    <property type="entry name" value="Homeodomain-like"/>
    <property type="match status" value="1"/>
</dbReference>
<evidence type="ECO:0000256" key="1">
    <source>
        <dbReference type="ARBA" id="ARBA00023125"/>
    </source>
</evidence>
<keyword evidence="1 2" id="KW-0238">DNA-binding</keyword>
<sequence>MVTSDTRRAELLDKLADHVLAHGLAGSSLRPLAAAAGLSDRMLLYHFKDKAEIMAATLERVATRMVLLLGANTAATPLPFDALRARLGPIVLDDALWPFMRLWLEMAARAGHGDALYREIGGRIGRGFLAWGAAQLDSADRARDAARLLVTVEGMVLLKSIGLEDVARAAL</sequence>
<gene>
    <name evidence="4" type="ORF">GCM10011395_32740</name>
</gene>
<dbReference type="EMBL" id="BMDW01000027">
    <property type="protein sequence ID" value="GGA59864.1"/>
    <property type="molecule type" value="Genomic_DNA"/>
</dbReference>
<proteinExistence type="predicted"/>
<accession>A0ABQ1H5T7</accession>
<dbReference type="PROSITE" id="PS50977">
    <property type="entry name" value="HTH_TETR_2"/>
    <property type="match status" value="1"/>
</dbReference>
<evidence type="ECO:0000259" key="3">
    <source>
        <dbReference type="PROSITE" id="PS50977"/>
    </source>
</evidence>
<comment type="caution">
    <text evidence="4">The sequence shown here is derived from an EMBL/GenBank/DDBJ whole genome shotgun (WGS) entry which is preliminary data.</text>
</comment>
<evidence type="ECO:0000313" key="5">
    <source>
        <dbReference type="Proteomes" id="UP000618591"/>
    </source>
</evidence>
<evidence type="ECO:0000313" key="4">
    <source>
        <dbReference type="EMBL" id="GGA59864.1"/>
    </source>
</evidence>